<evidence type="ECO:0000313" key="2">
    <source>
        <dbReference type="EMBL" id="KAJ1118894.1"/>
    </source>
</evidence>
<protein>
    <submittedName>
        <fullName evidence="2">Uncharacterized protein</fullName>
    </submittedName>
</protein>
<comment type="caution">
    <text evidence="2">The sequence shown here is derived from an EMBL/GenBank/DDBJ whole genome shotgun (WGS) entry which is preliminary data.</text>
</comment>
<dbReference type="Proteomes" id="UP001066276">
    <property type="component" value="Chromosome 8"/>
</dbReference>
<keyword evidence="3" id="KW-1185">Reference proteome</keyword>
<organism evidence="2 3">
    <name type="scientific">Pleurodeles waltl</name>
    <name type="common">Iberian ribbed newt</name>
    <dbReference type="NCBI Taxonomy" id="8319"/>
    <lineage>
        <taxon>Eukaryota</taxon>
        <taxon>Metazoa</taxon>
        <taxon>Chordata</taxon>
        <taxon>Craniata</taxon>
        <taxon>Vertebrata</taxon>
        <taxon>Euteleostomi</taxon>
        <taxon>Amphibia</taxon>
        <taxon>Batrachia</taxon>
        <taxon>Caudata</taxon>
        <taxon>Salamandroidea</taxon>
        <taxon>Salamandridae</taxon>
        <taxon>Pleurodelinae</taxon>
        <taxon>Pleurodeles</taxon>
    </lineage>
</organism>
<gene>
    <name evidence="2" type="ORF">NDU88_007081</name>
</gene>
<feature type="region of interest" description="Disordered" evidence="1">
    <location>
        <begin position="1"/>
        <end position="33"/>
    </location>
</feature>
<feature type="region of interest" description="Disordered" evidence="1">
    <location>
        <begin position="77"/>
        <end position="102"/>
    </location>
</feature>
<dbReference type="EMBL" id="JANPWB010000012">
    <property type="protein sequence ID" value="KAJ1118894.1"/>
    <property type="molecule type" value="Genomic_DNA"/>
</dbReference>
<sequence length="218" mass="23221">MERRQGQTPVRETHNKATVGPHARECGLIGRGSGPWGSTSLIAPWVGADPWDPGGCGAIGQTGTPGLVPFREVSASLRTPAPGASRTEDRARPRVPSGPPQQEGWAYELLAAQPADFQAPASLTKVQGLTTIKITGSHRDTAPDPTVSCSRGDHKLGCKAQTKDSRDCMGTGEVAKIPTGRPSILFQADTQIQLRNRLRAPSATSIVLQRSHNEHWPS</sequence>
<reference evidence="2" key="1">
    <citation type="journal article" date="2022" name="bioRxiv">
        <title>Sequencing and chromosome-scale assembly of the giantPleurodeles waltlgenome.</title>
        <authorList>
            <person name="Brown T."/>
            <person name="Elewa A."/>
            <person name="Iarovenko S."/>
            <person name="Subramanian E."/>
            <person name="Araus A.J."/>
            <person name="Petzold A."/>
            <person name="Susuki M."/>
            <person name="Suzuki K.-i.T."/>
            <person name="Hayashi T."/>
            <person name="Toyoda A."/>
            <person name="Oliveira C."/>
            <person name="Osipova E."/>
            <person name="Leigh N.D."/>
            <person name="Simon A."/>
            <person name="Yun M.H."/>
        </authorList>
    </citation>
    <scope>NUCLEOTIDE SEQUENCE</scope>
    <source>
        <strain evidence="2">20211129_DDA</strain>
        <tissue evidence="2">Liver</tissue>
    </source>
</reference>
<feature type="compositionally biased region" description="Basic and acidic residues" evidence="1">
    <location>
        <begin position="1"/>
        <end position="15"/>
    </location>
</feature>
<name>A0AAV7NWC6_PLEWA</name>
<dbReference type="AlphaFoldDB" id="A0AAV7NWC6"/>
<proteinExistence type="predicted"/>
<accession>A0AAV7NWC6</accession>
<evidence type="ECO:0000256" key="1">
    <source>
        <dbReference type="SAM" id="MobiDB-lite"/>
    </source>
</evidence>
<evidence type="ECO:0000313" key="3">
    <source>
        <dbReference type="Proteomes" id="UP001066276"/>
    </source>
</evidence>